<evidence type="ECO:0000256" key="3">
    <source>
        <dbReference type="ARBA" id="ARBA00022630"/>
    </source>
</evidence>
<evidence type="ECO:0000259" key="17">
    <source>
        <dbReference type="PROSITE" id="PS50112"/>
    </source>
</evidence>
<dbReference type="PROSITE" id="PS50114">
    <property type="entry name" value="GATA_ZN_FINGER_2"/>
    <property type="match status" value="1"/>
</dbReference>
<gene>
    <name evidence="19" type="ORF">TT172_LOCUS8243</name>
</gene>
<feature type="compositionally biased region" description="Gly residues" evidence="16">
    <location>
        <begin position="1027"/>
        <end position="1036"/>
    </location>
</feature>
<dbReference type="InterPro" id="IPR001610">
    <property type="entry name" value="PAC"/>
</dbReference>
<dbReference type="InterPro" id="IPR013655">
    <property type="entry name" value="PAS_fold_3"/>
</dbReference>
<proteinExistence type="predicted"/>
<dbReference type="InterPro" id="IPR035965">
    <property type="entry name" value="PAS-like_dom_sf"/>
</dbReference>
<feature type="region of interest" description="Disordered" evidence="16">
    <location>
        <begin position="941"/>
        <end position="1053"/>
    </location>
</feature>
<evidence type="ECO:0000256" key="1">
    <source>
        <dbReference type="ARBA" id="ARBA00022543"/>
    </source>
</evidence>
<dbReference type="PANTHER" id="PTHR47429:SF7">
    <property type="entry name" value="GATA-FACTOR"/>
    <property type="match status" value="1"/>
</dbReference>
<keyword evidence="2" id="KW-0716">Sensory transduction</keyword>
<dbReference type="Gene3D" id="3.30.450.20">
    <property type="entry name" value="PAS domain"/>
    <property type="match status" value="3"/>
</dbReference>
<evidence type="ECO:0000256" key="9">
    <source>
        <dbReference type="ARBA" id="ARBA00022991"/>
    </source>
</evidence>
<evidence type="ECO:0000259" key="18">
    <source>
        <dbReference type="PROSITE" id="PS50114"/>
    </source>
</evidence>
<dbReference type="PANTHER" id="PTHR47429">
    <property type="entry name" value="PROTEIN TWIN LOV 1"/>
    <property type="match status" value="1"/>
</dbReference>
<keyword evidence="3" id="KW-0285">Flavoprotein</keyword>
<feature type="compositionally biased region" description="Low complexity" evidence="16">
    <location>
        <begin position="287"/>
        <end position="306"/>
    </location>
</feature>
<feature type="compositionally biased region" description="Polar residues" evidence="16">
    <location>
        <begin position="975"/>
        <end position="987"/>
    </location>
</feature>
<evidence type="ECO:0000256" key="12">
    <source>
        <dbReference type="ARBA" id="ARBA00023159"/>
    </source>
</evidence>
<dbReference type="GO" id="GO:0008270">
    <property type="term" value="F:zinc ion binding"/>
    <property type="evidence" value="ECO:0007669"/>
    <property type="project" value="UniProtKB-KW"/>
</dbReference>
<dbReference type="GO" id="GO:0005634">
    <property type="term" value="C:nucleus"/>
    <property type="evidence" value="ECO:0007669"/>
    <property type="project" value="TreeGrafter"/>
</dbReference>
<dbReference type="Gene3D" id="3.30.50.10">
    <property type="entry name" value="Erythroid Transcription Factor GATA-1, subunit A"/>
    <property type="match status" value="1"/>
</dbReference>
<evidence type="ECO:0000256" key="16">
    <source>
        <dbReference type="SAM" id="MobiDB-lite"/>
    </source>
</evidence>
<dbReference type="GO" id="GO:0043565">
    <property type="term" value="F:sequence-specific DNA binding"/>
    <property type="evidence" value="ECO:0007669"/>
    <property type="project" value="InterPro"/>
</dbReference>
<keyword evidence="9" id="KW-0157">Chromophore</keyword>
<dbReference type="SUPFAM" id="SSF55785">
    <property type="entry name" value="PYP-like sensor domain (PAS domain)"/>
    <property type="match status" value="3"/>
</dbReference>
<feature type="domain" description="GATA-type" evidence="18">
    <location>
        <begin position="908"/>
        <end position="935"/>
    </location>
</feature>
<evidence type="ECO:0000256" key="7">
    <source>
        <dbReference type="ARBA" id="ARBA00022771"/>
    </source>
</evidence>
<feature type="compositionally biased region" description="Gly residues" evidence="16">
    <location>
        <begin position="883"/>
        <end position="897"/>
    </location>
</feature>
<dbReference type="PROSITE" id="PS50112">
    <property type="entry name" value="PAS"/>
    <property type="match status" value="3"/>
</dbReference>
<keyword evidence="7 15" id="KW-0863">Zinc-finger</keyword>
<dbReference type="InterPro" id="IPR013088">
    <property type="entry name" value="Znf_NHR/GATA"/>
</dbReference>
<evidence type="ECO:0000256" key="11">
    <source>
        <dbReference type="ARBA" id="ARBA00023125"/>
    </source>
</evidence>
<dbReference type="NCBIfam" id="TIGR00229">
    <property type="entry name" value="sensory_box"/>
    <property type="match status" value="1"/>
</dbReference>
<evidence type="ECO:0000256" key="4">
    <source>
        <dbReference type="ARBA" id="ARBA00022643"/>
    </source>
</evidence>
<evidence type="ECO:0000313" key="19">
    <source>
        <dbReference type="EMBL" id="SPQ25824.1"/>
    </source>
</evidence>
<keyword evidence="5" id="KW-0479">Metal-binding</keyword>
<keyword evidence="14" id="KW-0675">Receptor</keyword>
<keyword evidence="13" id="KW-0804">Transcription</keyword>
<evidence type="ECO:0000313" key="20">
    <source>
        <dbReference type="Proteomes" id="UP000289323"/>
    </source>
</evidence>
<feature type="domain" description="PAS" evidence="17">
    <location>
        <begin position="528"/>
        <end position="598"/>
    </location>
</feature>
<dbReference type="Pfam" id="PF13426">
    <property type="entry name" value="PAS_9"/>
    <property type="match status" value="1"/>
</dbReference>
<keyword evidence="4" id="KW-0288">FMN</keyword>
<dbReference type="Proteomes" id="UP000289323">
    <property type="component" value="Unassembled WGS sequence"/>
</dbReference>
<evidence type="ECO:0000256" key="8">
    <source>
        <dbReference type="ARBA" id="ARBA00022833"/>
    </source>
</evidence>
<dbReference type="Pfam" id="PF08447">
    <property type="entry name" value="PAS_3"/>
    <property type="match status" value="1"/>
</dbReference>
<accession>A0A3S4D8N5</accession>
<evidence type="ECO:0000256" key="13">
    <source>
        <dbReference type="ARBA" id="ARBA00023163"/>
    </source>
</evidence>
<keyword evidence="6" id="KW-0677">Repeat</keyword>
<keyword evidence="12" id="KW-0010">Activator</keyword>
<dbReference type="CDD" id="cd00202">
    <property type="entry name" value="ZnF_GATA"/>
    <property type="match status" value="1"/>
</dbReference>
<dbReference type="InterPro" id="IPR000014">
    <property type="entry name" value="PAS"/>
</dbReference>
<dbReference type="SUPFAM" id="SSF57716">
    <property type="entry name" value="Glucocorticoid receptor-like (DNA-binding domain)"/>
    <property type="match status" value="1"/>
</dbReference>
<dbReference type="GO" id="GO:0006355">
    <property type="term" value="P:regulation of DNA-templated transcription"/>
    <property type="evidence" value="ECO:0007669"/>
    <property type="project" value="InterPro"/>
</dbReference>
<evidence type="ECO:0000256" key="10">
    <source>
        <dbReference type="ARBA" id="ARBA00023015"/>
    </source>
</evidence>
<organism evidence="19 20">
    <name type="scientific">Thermothielavioides terrestris</name>
    <dbReference type="NCBI Taxonomy" id="2587410"/>
    <lineage>
        <taxon>Eukaryota</taxon>
        <taxon>Fungi</taxon>
        <taxon>Dikarya</taxon>
        <taxon>Ascomycota</taxon>
        <taxon>Pezizomycotina</taxon>
        <taxon>Sordariomycetes</taxon>
        <taxon>Sordariomycetidae</taxon>
        <taxon>Sordariales</taxon>
        <taxon>Chaetomiaceae</taxon>
        <taxon>Thermothielavioides</taxon>
    </lineage>
</organism>
<dbReference type="SMART" id="SM00091">
    <property type="entry name" value="PAS"/>
    <property type="match status" value="3"/>
</dbReference>
<reference evidence="19 20" key="1">
    <citation type="submission" date="2018-04" db="EMBL/GenBank/DDBJ databases">
        <authorList>
            <person name="Huttner S."/>
            <person name="Dainat J."/>
        </authorList>
    </citation>
    <scope>NUCLEOTIDE SEQUENCE [LARGE SCALE GENOMIC DNA]</scope>
</reference>
<protein>
    <submittedName>
        <fullName evidence="19">00e4b362-44e8-40d5-aa52-f70c541a2cc0</fullName>
    </submittedName>
</protein>
<dbReference type="AlphaFoldDB" id="A0A3S4D8N5"/>
<dbReference type="CDD" id="cd00130">
    <property type="entry name" value="PAS"/>
    <property type="match status" value="2"/>
</dbReference>
<evidence type="ECO:0000256" key="14">
    <source>
        <dbReference type="ARBA" id="ARBA00023170"/>
    </source>
</evidence>
<keyword evidence="10" id="KW-0805">Transcription regulation</keyword>
<feature type="region of interest" description="Disordered" evidence="16">
    <location>
        <begin position="229"/>
        <end position="311"/>
    </location>
</feature>
<dbReference type="InterPro" id="IPR000679">
    <property type="entry name" value="Znf_GATA"/>
</dbReference>
<dbReference type="EMBL" id="OUUZ01000015">
    <property type="protein sequence ID" value="SPQ25824.1"/>
    <property type="molecule type" value="Genomic_DNA"/>
</dbReference>
<keyword evidence="1" id="KW-0600">Photoreceptor protein</keyword>
<evidence type="ECO:0000256" key="5">
    <source>
        <dbReference type="ARBA" id="ARBA00022723"/>
    </source>
</evidence>
<dbReference type="GO" id="GO:0009881">
    <property type="term" value="F:photoreceptor activity"/>
    <property type="evidence" value="ECO:0007669"/>
    <property type="project" value="UniProtKB-KW"/>
</dbReference>
<feature type="domain" description="PAS" evidence="17">
    <location>
        <begin position="360"/>
        <end position="382"/>
    </location>
</feature>
<dbReference type="FunFam" id="3.30.450.20:FF:000064">
    <property type="entry name" value="Vivid PAS protein VVD"/>
    <property type="match status" value="1"/>
</dbReference>
<name>A0A3S4D8N5_9PEZI</name>
<feature type="domain" description="PAS" evidence="17">
    <location>
        <begin position="672"/>
        <end position="724"/>
    </location>
</feature>
<dbReference type="Pfam" id="PF00320">
    <property type="entry name" value="GATA"/>
    <property type="match status" value="1"/>
</dbReference>
<evidence type="ECO:0000256" key="2">
    <source>
        <dbReference type="ARBA" id="ARBA00022606"/>
    </source>
</evidence>
<sequence>MNNYYSPPPSPDEVRRRFAMQQNGQQGQGQAIGVANAAELGGLGHASSLTAMEGVSLGGVEPRNTPDFQRRRSVPHLFPGALAPQGGDRRMSLVDFGNPSNAVPDYQLGNMPGLGGLEGTAEPYAQQGLITMPDPQVYGTLAPESTGMAAFPNLDMASMSANTGHPNLYNSPDLRSQYPPTTLNPAGPDLVMDMGMGNVVMNVPNDTRMADFGFGGSGDMMGVGHVFDGLPVPQEPPNLIPNPDLSQFQTDMPPPELRETSVPASFHSPAASTTGSQAMSHSSGGRSSIPAGTPSSTAATTGGLTARQESQKDVYSKSGFDMLRALYYVATRKNPTVEIGAVDMSCSFIVCDLTLNDCPIIYASDNFQNLTGYNRHEIVGKNCRFLQSPDGVVEAGSRREFVANDAVFKLKNALAEGREIQQSLINYRKGGKPFLNLLTLIPIPWDNDKMKYCIGFQIDLVECPDAISGQESGAMQVDYRHDDIGQYFFSPPSSTHWEPKSGQSLSVDEVSTLLEQLNPRAPASEWHKQSWDKMLLENADDVVHVLSLKGLFIYLSPACKKILEYDTTDLVGASLASVCHPSDIVPVTRELKDAQPGATVDFAFRIRRKHSGYTWFESRGTLFSEPAKARKYMILVGRKRPVFSLRRRCLDAFGGGGGGGGSVGVGEIWSKMSTSGMFLCVSSAVLPLLGLQPADLEGTSMQELLRRESRAEFGRTVEKARKGAVVGFRHELTHRRGQLVPAYTVFYPGDAPTPGQKPSFLIAQTKVAKGAARVIAGGSKLAGGTAPAAAAAAVAPAPAPSPFEDLPSGVVLGHQKQLVSPAAAVAGREKEDDDDIFVELKTTRCTSWQYELRQMEKVNRLLAEELTQLMASKKKRKRRKGPGVVGGGGGAGSGSGNGVSPSILLHGCAICHTKDTPEWRRGPSGNRDLCNSCGLRFAKQQAGKVSPRTGASRASSGDDPGHPSPYHHHPASSLRAGTSSAGSNSPVEVSPLRREVSADELSAGSAGAGTGSVERASLGELSSAGGSVSGSAGGLEMGSIPEEQPPRAGGMSE</sequence>
<feature type="compositionally biased region" description="Polar residues" evidence="16">
    <location>
        <begin position="270"/>
        <end position="286"/>
    </location>
</feature>
<dbReference type="SMART" id="SM00401">
    <property type="entry name" value="ZnF_GATA"/>
    <property type="match status" value="1"/>
</dbReference>
<dbReference type="PROSITE" id="PS00344">
    <property type="entry name" value="GATA_ZN_FINGER_1"/>
    <property type="match status" value="1"/>
</dbReference>
<dbReference type="SMART" id="SM00086">
    <property type="entry name" value="PAC"/>
    <property type="match status" value="2"/>
</dbReference>
<keyword evidence="11" id="KW-0238">DNA-binding</keyword>
<feature type="region of interest" description="Disordered" evidence="16">
    <location>
        <begin position="872"/>
        <end position="898"/>
    </location>
</feature>
<evidence type="ECO:0000256" key="15">
    <source>
        <dbReference type="PROSITE-ProRule" id="PRU00094"/>
    </source>
</evidence>
<evidence type="ECO:0000256" key="6">
    <source>
        <dbReference type="ARBA" id="ARBA00022737"/>
    </source>
</evidence>
<keyword evidence="8" id="KW-0862">Zinc</keyword>
<feature type="compositionally biased region" description="Low complexity" evidence="16">
    <location>
        <begin position="1016"/>
        <end position="1026"/>
    </location>
</feature>
<feature type="compositionally biased region" description="Basic residues" evidence="16">
    <location>
        <begin position="872"/>
        <end position="881"/>
    </location>
</feature>